<evidence type="ECO:0000313" key="2">
    <source>
        <dbReference type="Proteomes" id="UP000199025"/>
    </source>
</evidence>
<keyword evidence="2" id="KW-1185">Reference proteome</keyword>
<dbReference type="GO" id="GO:0003677">
    <property type="term" value="F:DNA binding"/>
    <property type="evidence" value="ECO:0007669"/>
    <property type="project" value="UniProtKB-KW"/>
</dbReference>
<keyword evidence="1" id="KW-0238">DNA-binding</keyword>
<dbReference type="OrthoDB" id="5118533at2"/>
<dbReference type="Proteomes" id="UP000199025">
    <property type="component" value="Unassembled WGS sequence"/>
</dbReference>
<protein>
    <submittedName>
        <fullName evidence="1">YbaB/EbfC DNA-binding family protein</fullName>
    </submittedName>
</protein>
<dbReference type="RefSeq" id="WP_091510893.1">
    <property type="nucleotide sequence ID" value="NZ_CBDRCA010000025.1"/>
</dbReference>
<organism evidence="1 2">
    <name type="scientific">Amycolatopsis sacchari</name>
    <dbReference type="NCBI Taxonomy" id="115433"/>
    <lineage>
        <taxon>Bacteria</taxon>
        <taxon>Bacillati</taxon>
        <taxon>Actinomycetota</taxon>
        <taxon>Actinomycetes</taxon>
        <taxon>Pseudonocardiales</taxon>
        <taxon>Pseudonocardiaceae</taxon>
        <taxon>Amycolatopsis</taxon>
    </lineage>
</organism>
<dbReference type="AlphaFoldDB" id="A0A1I3WYD6"/>
<name>A0A1I3WYD6_9PSEU</name>
<dbReference type="EMBL" id="FORP01000014">
    <property type="protein sequence ID" value="SFK12149.1"/>
    <property type="molecule type" value="Genomic_DNA"/>
</dbReference>
<dbReference type="STRING" id="115433.SAMN05421835_11433"/>
<evidence type="ECO:0000313" key="1">
    <source>
        <dbReference type="EMBL" id="SFK12149.1"/>
    </source>
</evidence>
<reference evidence="1 2" key="1">
    <citation type="submission" date="2016-10" db="EMBL/GenBank/DDBJ databases">
        <authorList>
            <person name="de Groot N.N."/>
        </authorList>
    </citation>
    <scope>NUCLEOTIDE SEQUENCE [LARGE SCALE GENOMIC DNA]</scope>
    <source>
        <strain evidence="1 2">DSM 44468</strain>
    </source>
</reference>
<dbReference type="Gene3D" id="3.30.1310.10">
    <property type="entry name" value="Nucleoid-associated protein YbaB-like domain"/>
    <property type="match status" value="1"/>
</dbReference>
<dbReference type="InterPro" id="IPR004401">
    <property type="entry name" value="YbaB/EbfC"/>
</dbReference>
<proteinExistence type="predicted"/>
<accession>A0A1I3WYD6</accession>
<dbReference type="Pfam" id="PF02575">
    <property type="entry name" value="YbaB_DNA_bd"/>
    <property type="match status" value="1"/>
</dbReference>
<dbReference type="InterPro" id="IPR036894">
    <property type="entry name" value="YbaB-like_sf"/>
</dbReference>
<sequence length="150" mass="16334">MADWTGQGELDAAMSLLEKEQRRLKELSRMWQEERTTVHAKDRSLSMTFDGRGELVDMAFNGSKYRTIAPAELAHLIVETLRQGRAQSVEKMSRLMGSDALPGVDIAGLATGKVDVNEVLESLVAPMLNGVADDGVLGKPARRTGETYGG</sequence>
<gene>
    <name evidence="1" type="ORF">SAMN05421835_11433</name>
</gene>